<gene>
    <name evidence="2" type="ORF">PY01825</name>
</gene>
<dbReference type="Proteomes" id="UP000008553">
    <property type="component" value="Unassembled WGS sequence"/>
</dbReference>
<comment type="caution">
    <text evidence="2">The sequence shown here is derived from an EMBL/GenBank/DDBJ whole genome shotgun (WGS) entry which is preliminary data.</text>
</comment>
<evidence type="ECO:0000313" key="3">
    <source>
        <dbReference type="Proteomes" id="UP000008553"/>
    </source>
</evidence>
<proteinExistence type="predicted"/>
<keyword evidence="3" id="KW-1185">Reference proteome</keyword>
<dbReference type="AlphaFoldDB" id="Q7RNJ1"/>
<dbReference type="InParanoid" id="Q7RNJ1"/>
<dbReference type="PaxDb" id="73239-Q7RNJ1"/>
<sequence>MKNNSIRTSDDETFRIKNNKKEKRENDMKMTRNKNITTNN</sequence>
<feature type="region of interest" description="Disordered" evidence="1">
    <location>
        <begin position="1"/>
        <end position="40"/>
    </location>
</feature>
<protein>
    <submittedName>
        <fullName evidence="2">Uncharacterized protein</fullName>
    </submittedName>
</protein>
<accession>Q7RNJ1</accession>
<reference evidence="2 3" key="1">
    <citation type="journal article" date="2002" name="Nature">
        <title>Genome sequence and comparative analysis of the model rodent malaria parasite Plasmodium yoelii yoelii.</title>
        <authorList>
            <person name="Carlton J.M."/>
            <person name="Angiuoli S.V."/>
            <person name="Suh B.B."/>
            <person name="Kooij T.W."/>
            <person name="Pertea M."/>
            <person name="Silva J.C."/>
            <person name="Ermolaeva M.D."/>
            <person name="Allen J.E."/>
            <person name="Selengut J.D."/>
            <person name="Koo H.L."/>
            <person name="Peterson J.D."/>
            <person name="Pop M."/>
            <person name="Kosack D.S."/>
            <person name="Shumway M.F."/>
            <person name="Bidwell S.L."/>
            <person name="Shallom S.J."/>
            <person name="van Aken S.E."/>
            <person name="Riedmuller S.B."/>
            <person name="Feldblyum T.V."/>
            <person name="Cho J.K."/>
            <person name="Quackenbush J."/>
            <person name="Sedegah M."/>
            <person name="Shoaibi A."/>
            <person name="Cummings L.M."/>
            <person name="Florens L."/>
            <person name="Yates J.R."/>
            <person name="Raine J.D."/>
            <person name="Sinden R.E."/>
            <person name="Harris M.A."/>
            <person name="Cunningham D.A."/>
            <person name="Preiser P.R."/>
            <person name="Bergman L.W."/>
            <person name="Vaidya A.B."/>
            <person name="van Lin L.H."/>
            <person name="Janse C.J."/>
            <person name="Waters A.P."/>
            <person name="Smith H.O."/>
            <person name="White O.R."/>
            <person name="Salzberg S.L."/>
            <person name="Venter J.C."/>
            <person name="Fraser C.M."/>
            <person name="Hoffman S.L."/>
            <person name="Gardner M.J."/>
            <person name="Carucci D.J."/>
        </authorList>
    </citation>
    <scope>NUCLEOTIDE SEQUENCE [LARGE SCALE GENOMIC DNA]</scope>
    <source>
        <strain evidence="2 3">17XNL</strain>
    </source>
</reference>
<name>Q7RNJ1_PLAYO</name>
<evidence type="ECO:0000313" key="2">
    <source>
        <dbReference type="EMBL" id="EAA21196.1"/>
    </source>
</evidence>
<dbReference type="EMBL" id="AABL01000495">
    <property type="protein sequence ID" value="EAA21196.1"/>
    <property type="molecule type" value="Genomic_DNA"/>
</dbReference>
<organism evidence="2 3">
    <name type="scientific">Plasmodium yoelii yoelii</name>
    <dbReference type="NCBI Taxonomy" id="73239"/>
    <lineage>
        <taxon>Eukaryota</taxon>
        <taxon>Sar</taxon>
        <taxon>Alveolata</taxon>
        <taxon>Apicomplexa</taxon>
        <taxon>Aconoidasida</taxon>
        <taxon>Haemosporida</taxon>
        <taxon>Plasmodiidae</taxon>
        <taxon>Plasmodium</taxon>
        <taxon>Plasmodium (Vinckeia)</taxon>
    </lineage>
</organism>
<evidence type="ECO:0000256" key="1">
    <source>
        <dbReference type="SAM" id="MobiDB-lite"/>
    </source>
</evidence>